<sequence length="153" mass="17522">MKTPLPHLIFAKSGYFCLLVVLIHFSQDTHAQELADYQWSNRILVLVDTDHRSKALQSQLRLLQESSDDLVDRDLIIFLVDNTQIRNAKGEPIPMDREKVLKTIQVKNDFSGVVLIGKDGGVKFKETFQVAPQQVFDLIDSMPMRRSELRNKG</sequence>
<dbReference type="Proteomes" id="UP000707206">
    <property type="component" value="Unassembled WGS sequence"/>
</dbReference>
<dbReference type="InterPro" id="IPR025232">
    <property type="entry name" value="DUF4174"/>
</dbReference>
<dbReference type="Pfam" id="PF13778">
    <property type="entry name" value="DUF4174"/>
    <property type="match status" value="1"/>
</dbReference>
<evidence type="ECO:0000313" key="4">
    <source>
        <dbReference type="EMBL" id="NHF60792.1"/>
    </source>
</evidence>
<reference evidence="4" key="1">
    <citation type="submission" date="2019-07" db="EMBL/GenBank/DDBJ databases">
        <authorList>
            <person name="De-Chao Zhang Q."/>
        </authorList>
    </citation>
    <scope>NUCLEOTIDE SEQUENCE</scope>
    <source>
        <strain evidence="4">TP-CH-4</strain>
    </source>
</reference>
<feature type="domain" description="DUF4174" evidence="3">
    <location>
        <begin position="34"/>
        <end position="148"/>
    </location>
</feature>
<evidence type="ECO:0000256" key="1">
    <source>
        <dbReference type="ARBA" id="ARBA00022729"/>
    </source>
</evidence>
<protein>
    <submittedName>
        <fullName evidence="4">DUF4174 domain-containing protein</fullName>
    </submittedName>
</protein>
<accession>A0A967B0B5</accession>
<feature type="chain" id="PRO_5036878638" evidence="2">
    <location>
        <begin position="32"/>
        <end position="153"/>
    </location>
</feature>
<keyword evidence="5" id="KW-1185">Reference proteome</keyword>
<gene>
    <name evidence="4" type="ORF">FK220_015665</name>
</gene>
<keyword evidence="1 2" id="KW-0732">Signal</keyword>
<dbReference type="RefSeq" id="WP_166204947.1">
    <property type="nucleotide sequence ID" value="NZ_VIKU02000005.1"/>
</dbReference>
<feature type="signal peptide" evidence="2">
    <location>
        <begin position="1"/>
        <end position="31"/>
    </location>
</feature>
<comment type="caution">
    <text evidence="4">The sequence shown here is derived from an EMBL/GenBank/DDBJ whole genome shotgun (WGS) entry which is preliminary data.</text>
</comment>
<dbReference type="EMBL" id="VIKU02000005">
    <property type="protein sequence ID" value="NHF60792.1"/>
    <property type="molecule type" value="Genomic_DNA"/>
</dbReference>
<proteinExistence type="predicted"/>
<reference evidence="4" key="2">
    <citation type="submission" date="2020-03" db="EMBL/GenBank/DDBJ databases">
        <title>Flavobacteriaceae bacterium strain TP-CH-4, a member of the family Flavobacteriaceae isolated from a deep-sea seamount.</title>
        <authorList>
            <person name="Zhang D.-C."/>
        </authorList>
    </citation>
    <scope>NUCLEOTIDE SEQUENCE</scope>
    <source>
        <strain evidence="4">TP-CH-4</strain>
    </source>
</reference>
<name>A0A967B0B5_9FLAO</name>
<evidence type="ECO:0000259" key="3">
    <source>
        <dbReference type="Pfam" id="PF13778"/>
    </source>
</evidence>
<dbReference type="AlphaFoldDB" id="A0A967B0B5"/>
<evidence type="ECO:0000256" key="2">
    <source>
        <dbReference type="SAM" id="SignalP"/>
    </source>
</evidence>
<organism evidence="4 5">
    <name type="scientific">Pelagihabitans pacificus</name>
    <dbReference type="NCBI Taxonomy" id="2696054"/>
    <lineage>
        <taxon>Bacteria</taxon>
        <taxon>Pseudomonadati</taxon>
        <taxon>Bacteroidota</taxon>
        <taxon>Flavobacteriia</taxon>
        <taxon>Flavobacteriales</taxon>
        <taxon>Flavobacteriaceae</taxon>
        <taxon>Pelagihabitans</taxon>
    </lineage>
</organism>
<evidence type="ECO:0000313" key="5">
    <source>
        <dbReference type="Proteomes" id="UP000707206"/>
    </source>
</evidence>